<dbReference type="Proteomes" id="UP000002218">
    <property type="component" value="Chromosome"/>
</dbReference>
<name>C8XHE5_NAKMY</name>
<proteinExistence type="predicted"/>
<reference evidence="3" key="1">
    <citation type="submission" date="2009-09" db="EMBL/GenBank/DDBJ databases">
        <title>The complete genome of Nakamurella multipartita DSM 44233.</title>
        <authorList>
            <consortium name="US DOE Joint Genome Institute (JGI-PGF)"/>
            <person name="Lucas S."/>
            <person name="Copeland A."/>
            <person name="Lapidus A."/>
            <person name="Glavina del Rio T."/>
            <person name="Dalin E."/>
            <person name="Tice H."/>
            <person name="Bruce D."/>
            <person name="Goodwin L."/>
            <person name="Pitluck S."/>
            <person name="Kyrpides N."/>
            <person name="Mavromatis K."/>
            <person name="Ivanova N."/>
            <person name="Ovchinnikova G."/>
            <person name="Sims D."/>
            <person name="Meincke L."/>
            <person name="Brettin T."/>
            <person name="Detter J.C."/>
            <person name="Han C."/>
            <person name="Larimer F."/>
            <person name="Land M."/>
            <person name="Hauser L."/>
            <person name="Markowitz V."/>
            <person name="Cheng J.-F."/>
            <person name="Hugenholtz P."/>
            <person name="Woyke T."/>
            <person name="Wu D."/>
            <person name="Klenk H.-P."/>
            <person name="Eisen J.A."/>
        </authorList>
    </citation>
    <scope>NUCLEOTIDE SEQUENCE [LARGE SCALE GENOMIC DNA]</scope>
    <source>
        <strain evidence="3">ATCC 700099 / DSM 44233 / CIP 104796 / JCM 9543 / NBRC 105858 / Y-104</strain>
    </source>
</reference>
<organism evidence="2 3">
    <name type="scientific">Nakamurella multipartita (strain ATCC 700099 / DSM 44233 / CIP 104796 / JCM 9543 / NBRC 105858 / Y-104)</name>
    <name type="common">Microsphaera multipartita</name>
    <dbReference type="NCBI Taxonomy" id="479431"/>
    <lineage>
        <taxon>Bacteria</taxon>
        <taxon>Bacillati</taxon>
        <taxon>Actinomycetota</taxon>
        <taxon>Actinomycetes</taxon>
        <taxon>Nakamurellales</taxon>
        <taxon>Nakamurellaceae</taxon>
        <taxon>Nakamurella</taxon>
    </lineage>
</organism>
<dbReference type="InParanoid" id="C8XHE5"/>
<dbReference type="AlphaFoldDB" id="C8XHE5"/>
<gene>
    <name evidence="2" type="ordered locus">Namu_1963</name>
</gene>
<dbReference type="eggNOG" id="ENOG5030SA8">
    <property type="taxonomic scope" value="Bacteria"/>
</dbReference>
<keyword evidence="3" id="KW-1185">Reference proteome</keyword>
<evidence type="ECO:0000313" key="2">
    <source>
        <dbReference type="EMBL" id="ACV78351.1"/>
    </source>
</evidence>
<evidence type="ECO:0000313" key="3">
    <source>
        <dbReference type="Proteomes" id="UP000002218"/>
    </source>
</evidence>
<feature type="region of interest" description="Disordered" evidence="1">
    <location>
        <begin position="607"/>
        <end position="632"/>
    </location>
</feature>
<dbReference type="HOGENOM" id="CLU_299320_0_0_11"/>
<sequence length="1002" mass="110085">MKARIEQRQGIDNSGYDKLRDAIADELFGLENAGQPVYALADIHALERIRARSSLSGEPIAAVSRLVLETLAIDRPGVTPFRWQADAAIRHRRHPVRTPPALPLLLVLSIAAEQMHAGGGVASHNYYSRLHELLNVPPGRRERLEQDYRRHAEELWGSLNAWLESWEGERGVPTAYALGGHAYIGLPLSQAVVRVQDRTDLHEIFVLEGMAPGLRYAPSDMQSTIEPYITRVPSPLSSNIRRLWQVATARERILDAACLELATWDGSGQAKATTAKQPVSTRLVAYVRTFPRRLVEFNLMLSFKWDGPTTVRFTTASGEVVVPTIAGTGGLTRLSSVEAIRADSLIEDDLKGQLGADDSKPFQRRAKRVVPLRWDDLQGAYVEIERITLGEDSLVLARRDVRNRVETHLTTHARPGWRRSDGIGGLPDGWDLYTDVQAISASDNPPPDLIPLTPRTRTSLTLRGGFVLPGHLRKWSSLDPPEVVALAAGAASICVRINEGSAVDPSSVIIEQELEGELAVVPLKSTEIVDGEYTVAMYVDGKRRPSSTTILRLRSADSPQFNVDDDDIRLVYSPDSGPTWPLSAGPAMWPVYVNGARCSGEIKGQAQSSTLMHEYSPRPRPSTKGTSSAIRIGQPPAGNSCLVTGRHRFELPPAVPGHRATRTIEGECTYCGLVKRFAGTPWAALRRVQRPTRSGGAVVIPPVDHHHGGPDYQVAFDALNHVGHGTYQSFEKIAAQVEGSGLFADSFIRRQEVVGHIDVARDPWLQVTDWAINSATLVPVASNRWVLIGSRSRKMLAQLRRVLQGTTINEFVDAEQVLVEVTCDKERMSGRESALAEIGVILLRGSPALNIALALPNLSELASALRRMQVPAYRTVESWNTTTATWQPAHSMERMGAYRIRDFRSTYVVREGADIASGEVAIGNAQLVKHIANMWADDPLARYHTPSDSVIAPLGADLPGLYGRALSICSGRAPREIVKHNMVQYQSVSREVANVIFARLCQ</sequence>
<accession>C8XHE5</accession>
<dbReference type="EMBL" id="CP001737">
    <property type="protein sequence ID" value="ACV78351.1"/>
    <property type="molecule type" value="Genomic_DNA"/>
</dbReference>
<evidence type="ECO:0000256" key="1">
    <source>
        <dbReference type="SAM" id="MobiDB-lite"/>
    </source>
</evidence>
<protein>
    <submittedName>
        <fullName evidence="2">Uncharacterized protein</fullName>
    </submittedName>
</protein>
<reference evidence="2 3" key="2">
    <citation type="journal article" date="2010" name="Stand. Genomic Sci.">
        <title>Complete genome sequence of Nakamurella multipartita type strain (Y-104).</title>
        <authorList>
            <person name="Tice H."/>
            <person name="Mayilraj S."/>
            <person name="Sims D."/>
            <person name="Lapidus A."/>
            <person name="Nolan M."/>
            <person name="Lucas S."/>
            <person name="Glavina Del Rio T."/>
            <person name="Copeland A."/>
            <person name="Cheng J.F."/>
            <person name="Meincke L."/>
            <person name="Bruce D."/>
            <person name="Goodwin L."/>
            <person name="Pitluck S."/>
            <person name="Ivanova N."/>
            <person name="Mavromatis K."/>
            <person name="Ovchinnikova G."/>
            <person name="Pati A."/>
            <person name="Chen A."/>
            <person name="Palaniappan K."/>
            <person name="Land M."/>
            <person name="Hauser L."/>
            <person name="Chang Y.J."/>
            <person name="Jeffries C.D."/>
            <person name="Detter J.C."/>
            <person name="Brettin T."/>
            <person name="Rohde M."/>
            <person name="Goker M."/>
            <person name="Bristow J."/>
            <person name="Eisen J.A."/>
            <person name="Markowitz V."/>
            <person name="Hugenholtz P."/>
            <person name="Kyrpides N.C."/>
            <person name="Klenk H.P."/>
            <person name="Chen F."/>
        </authorList>
    </citation>
    <scope>NUCLEOTIDE SEQUENCE [LARGE SCALE GENOMIC DNA]</scope>
    <source>
        <strain evidence="3">ATCC 700099 / DSM 44233 / CIP 104796 / JCM 9543 / NBRC 105858 / Y-104</strain>
    </source>
</reference>
<dbReference type="KEGG" id="nml:Namu_1963"/>
<dbReference type="STRING" id="479431.Namu_1963"/>